<dbReference type="AlphaFoldDB" id="A0A445J2A7"/>
<dbReference type="InterPro" id="IPR037051">
    <property type="entry name" value="4-carb_acid_sugar_kinase_N_sf"/>
</dbReference>
<dbReference type="Pfam" id="PF07005">
    <property type="entry name" value="SBD_N"/>
    <property type="match status" value="1"/>
</dbReference>
<name>A0A445J2A7_GLYSO</name>
<comment type="caution">
    <text evidence="2">The sequence shown here is derived from an EMBL/GenBank/DDBJ whole genome shotgun (WGS) entry which is preliminary data.</text>
</comment>
<dbReference type="SUPFAM" id="SSF142764">
    <property type="entry name" value="YgbK-like"/>
    <property type="match status" value="1"/>
</dbReference>
<dbReference type="Proteomes" id="UP000289340">
    <property type="component" value="Chromosome 9"/>
</dbReference>
<evidence type="ECO:0000313" key="2">
    <source>
        <dbReference type="EMBL" id="RZB92511.1"/>
    </source>
</evidence>
<dbReference type="EMBL" id="QZWG01000009">
    <property type="protein sequence ID" value="RZB92511.1"/>
    <property type="molecule type" value="Genomic_DNA"/>
</dbReference>
<evidence type="ECO:0000259" key="1">
    <source>
        <dbReference type="Pfam" id="PF07005"/>
    </source>
</evidence>
<keyword evidence="3" id="KW-1185">Reference proteome</keyword>
<gene>
    <name evidence="2" type="ORF">D0Y65_024471</name>
</gene>
<dbReference type="InterPro" id="IPR010737">
    <property type="entry name" value="4-carb_acid_sugar_kinase_N"/>
</dbReference>
<dbReference type="Gene3D" id="3.40.50.10840">
    <property type="entry name" value="Putative sugar-binding, N-terminal domain"/>
    <property type="match status" value="1"/>
</dbReference>
<organism evidence="2 3">
    <name type="scientific">Glycine soja</name>
    <name type="common">Wild soybean</name>
    <dbReference type="NCBI Taxonomy" id="3848"/>
    <lineage>
        <taxon>Eukaryota</taxon>
        <taxon>Viridiplantae</taxon>
        <taxon>Streptophyta</taxon>
        <taxon>Embryophyta</taxon>
        <taxon>Tracheophyta</taxon>
        <taxon>Spermatophyta</taxon>
        <taxon>Magnoliopsida</taxon>
        <taxon>eudicotyledons</taxon>
        <taxon>Gunneridae</taxon>
        <taxon>Pentapetalae</taxon>
        <taxon>rosids</taxon>
        <taxon>fabids</taxon>
        <taxon>Fabales</taxon>
        <taxon>Fabaceae</taxon>
        <taxon>Papilionoideae</taxon>
        <taxon>50 kb inversion clade</taxon>
        <taxon>NPAAA clade</taxon>
        <taxon>indigoferoid/millettioid clade</taxon>
        <taxon>Phaseoleae</taxon>
        <taxon>Glycine</taxon>
        <taxon>Glycine subgen. Soja</taxon>
    </lineage>
</organism>
<protein>
    <recommendedName>
        <fullName evidence="1">Four-carbon acid sugar kinase N-terminal domain-containing protein</fullName>
    </recommendedName>
</protein>
<sequence length="126" mass="14111">MLEGKIASTRSNLPVATTCEKLSRQESNSKILVVLHDDPTGKQTVHDIEYLTEWTIESLIEQFRKSPKCFFILKNSRSLSSDKASALIKEICRNLDAAAKSVDNIDYTVVLRGDSTLRGHFDVLAQ</sequence>
<feature type="domain" description="Four-carbon acid sugar kinase N-terminal" evidence="1">
    <location>
        <begin position="32"/>
        <end position="121"/>
    </location>
</feature>
<evidence type="ECO:0000313" key="3">
    <source>
        <dbReference type="Proteomes" id="UP000289340"/>
    </source>
</evidence>
<proteinExistence type="predicted"/>
<reference evidence="2 3" key="1">
    <citation type="submission" date="2018-09" db="EMBL/GenBank/DDBJ databases">
        <title>A high-quality reference genome of wild soybean provides a powerful tool to mine soybean genomes.</title>
        <authorList>
            <person name="Xie M."/>
            <person name="Chung C.Y.L."/>
            <person name="Li M.-W."/>
            <person name="Wong F.-L."/>
            <person name="Chan T.-F."/>
            <person name="Lam H.-M."/>
        </authorList>
    </citation>
    <scope>NUCLEOTIDE SEQUENCE [LARGE SCALE GENOMIC DNA]</scope>
    <source>
        <strain evidence="3">cv. W05</strain>
        <tissue evidence="2">Hypocotyl of etiolated seedlings</tissue>
    </source>
</reference>
<accession>A0A445J2A7</accession>